<name>A0AB39XXH0_9ACTN</name>
<evidence type="ECO:0000313" key="2">
    <source>
        <dbReference type="EMBL" id="XDV62563.1"/>
    </source>
</evidence>
<gene>
    <name evidence="2" type="ORF">AB5J51_06250</name>
</gene>
<evidence type="ECO:0000256" key="1">
    <source>
        <dbReference type="SAM" id="MobiDB-lite"/>
    </source>
</evidence>
<reference evidence="2" key="1">
    <citation type="submission" date="2024-08" db="EMBL/GenBank/DDBJ databases">
        <authorList>
            <person name="Yu S.T."/>
        </authorList>
    </citation>
    <scope>NUCLEOTIDE SEQUENCE</scope>
    <source>
        <strain evidence="2">R33</strain>
    </source>
</reference>
<proteinExistence type="predicted"/>
<feature type="region of interest" description="Disordered" evidence="1">
    <location>
        <begin position="1"/>
        <end position="20"/>
    </location>
</feature>
<accession>A0AB39XXH0</accession>
<dbReference type="RefSeq" id="WP_053789931.1">
    <property type="nucleotide sequence ID" value="NZ_CP165727.1"/>
</dbReference>
<dbReference type="AlphaFoldDB" id="A0AB39XXH0"/>
<sequence length="77" mass="7978">MSPATRLRSGPPDPADGLRSHSAVLRGHAFRLRAAAEALDWQGPQADAFRAEVAALADRCATAANGLAVAAAQLQDE</sequence>
<dbReference type="EMBL" id="CP165727">
    <property type="protein sequence ID" value="XDV62563.1"/>
    <property type="molecule type" value="Genomic_DNA"/>
</dbReference>
<protein>
    <submittedName>
        <fullName evidence="2">Uncharacterized protein</fullName>
    </submittedName>
</protein>
<organism evidence="2">
    <name type="scientific">Streptomyces sp. R33</name>
    <dbReference type="NCBI Taxonomy" id="3238629"/>
    <lineage>
        <taxon>Bacteria</taxon>
        <taxon>Bacillati</taxon>
        <taxon>Actinomycetota</taxon>
        <taxon>Actinomycetes</taxon>
        <taxon>Kitasatosporales</taxon>
        <taxon>Streptomycetaceae</taxon>
        <taxon>Streptomyces</taxon>
    </lineage>
</organism>